<evidence type="ECO:0000256" key="1">
    <source>
        <dbReference type="SAM" id="SignalP"/>
    </source>
</evidence>
<evidence type="ECO:0000313" key="3">
    <source>
        <dbReference type="Proteomes" id="UP001497472"/>
    </source>
</evidence>
<dbReference type="Proteomes" id="UP001497472">
    <property type="component" value="Unassembled WGS sequence"/>
</dbReference>
<gene>
    <name evidence="2" type="ORF">LNINA_LOCUS1342</name>
</gene>
<evidence type="ECO:0000313" key="2">
    <source>
        <dbReference type="EMBL" id="CAK1541351.1"/>
    </source>
</evidence>
<accession>A0AAV1IZG4</accession>
<feature type="chain" id="PRO_5043718315" evidence="1">
    <location>
        <begin position="16"/>
        <end position="114"/>
    </location>
</feature>
<reference evidence="2 3" key="1">
    <citation type="submission" date="2023-11" db="EMBL/GenBank/DDBJ databases">
        <authorList>
            <person name="Okamura Y."/>
        </authorList>
    </citation>
    <scope>NUCLEOTIDE SEQUENCE [LARGE SCALE GENOMIC DNA]</scope>
</reference>
<organism evidence="2 3">
    <name type="scientific">Leptosia nina</name>
    <dbReference type="NCBI Taxonomy" id="320188"/>
    <lineage>
        <taxon>Eukaryota</taxon>
        <taxon>Metazoa</taxon>
        <taxon>Ecdysozoa</taxon>
        <taxon>Arthropoda</taxon>
        <taxon>Hexapoda</taxon>
        <taxon>Insecta</taxon>
        <taxon>Pterygota</taxon>
        <taxon>Neoptera</taxon>
        <taxon>Endopterygota</taxon>
        <taxon>Lepidoptera</taxon>
        <taxon>Glossata</taxon>
        <taxon>Ditrysia</taxon>
        <taxon>Papilionoidea</taxon>
        <taxon>Pieridae</taxon>
        <taxon>Pierinae</taxon>
        <taxon>Leptosia</taxon>
    </lineage>
</organism>
<dbReference type="EMBL" id="CAVLEF010000002">
    <property type="protein sequence ID" value="CAK1541351.1"/>
    <property type="molecule type" value="Genomic_DNA"/>
</dbReference>
<dbReference type="AlphaFoldDB" id="A0AAV1IZG4"/>
<keyword evidence="3" id="KW-1185">Reference proteome</keyword>
<sequence length="114" mass="12445">MKSFIILVLLYVASANEDDFRAIDSIEQEEPCSSMGGMCTIAADCPGGHLADKPDLCPKQRKQGVECCYGLSLKETRCDKHGGICIDQNAFCNPQLVFNASNCPKDTKCCTLVY</sequence>
<proteinExistence type="predicted"/>
<name>A0AAV1IZG4_9NEOP</name>
<feature type="signal peptide" evidence="1">
    <location>
        <begin position="1"/>
        <end position="15"/>
    </location>
</feature>
<keyword evidence="1" id="KW-0732">Signal</keyword>
<protein>
    <submittedName>
        <fullName evidence="2">Uncharacterized protein</fullName>
    </submittedName>
</protein>
<comment type="caution">
    <text evidence="2">The sequence shown here is derived from an EMBL/GenBank/DDBJ whole genome shotgun (WGS) entry which is preliminary data.</text>
</comment>